<feature type="signal peptide" evidence="1">
    <location>
        <begin position="1"/>
        <end position="45"/>
    </location>
</feature>
<evidence type="ECO:0000256" key="1">
    <source>
        <dbReference type="SAM" id="SignalP"/>
    </source>
</evidence>
<feature type="domain" description="DUF732" evidence="2">
    <location>
        <begin position="50"/>
        <end position="118"/>
    </location>
</feature>
<evidence type="ECO:0000313" key="4">
    <source>
        <dbReference type="Proteomes" id="UP000282551"/>
    </source>
</evidence>
<name>A0A3S5EI63_MYCCI</name>
<dbReference type="Pfam" id="PF05305">
    <property type="entry name" value="DUF732"/>
    <property type="match status" value="1"/>
</dbReference>
<protein>
    <submittedName>
        <fullName evidence="3">Protein of uncharacterized function (DUF732)</fullName>
    </submittedName>
</protein>
<evidence type="ECO:0000313" key="3">
    <source>
        <dbReference type="EMBL" id="VEG46636.1"/>
    </source>
</evidence>
<dbReference type="EMBL" id="LR134355">
    <property type="protein sequence ID" value="VEG46636.1"/>
    <property type="molecule type" value="Genomic_DNA"/>
</dbReference>
<organism evidence="3 4">
    <name type="scientific">Mycolicibacterium chitae</name>
    <name type="common">Mycobacterium chitae</name>
    <dbReference type="NCBI Taxonomy" id="1792"/>
    <lineage>
        <taxon>Bacteria</taxon>
        <taxon>Bacillati</taxon>
        <taxon>Actinomycetota</taxon>
        <taxon>Actinomycetes</taxon>
        <taxon>Mycobacteriales</taxon>
        <taxon>Mycobacteriaceae</taxon>
        <taxon>Mycolicibacterium</taxon>
    </lineage>
</organism>
<keyword evidence="1" id="KW-0732">Signal</keyword>
<evidence type="ECO:0000259" key="2">
    <source>
        <dbReference type="Pfam" id="PF05305"/>
    </source>
</evidence>
<dbReference type="Proteomes" id="UP000282551">
    <property type="component" value="Chromosome"/>
</dbReference>
<feature type="chain" id="PRO_5018605456" evidence="1">
    <location>
        <begin position="46"/>
        <end position="138"/>
    </location>
</feature>
<dbReference type="AlphaFoldDB" id="A0A3S5EI63"/>
<reference evidence="3 4" key="1">
    <citation type="submission" date="2018-12" db="EMBL/GenBank/DDBJ databases">
        <authorList>
            <consortium name="Pathogen Informatics"/>
        </authorList>
    </citation>
    <scope>NUCLEOTIDE SEQUENCE [LARGE SCALE GENOMIC DNA]</scope>
    <source>
        <strain evidence="3 4">NCTC10485</strain>
    </source>
</reference>
<keyword evidence="4" id="KW-1185">Reference proteome</keyword>
<sequence>MGGAAGLGNTPRPAYDLSIMKYSRMAVVGSIALAVGLAVAPPAQADTETDVFLNSLADAGITGLDPATAADVGHQVCPMLAEPGQQMADVAGRVSESIGRPLGPATMFTGLAITLFCPGAVAAVANGESPIPLGLFGF</sequence>
<gene>
    <name evidence="3" type="ORF">NCTC10485_01193</name>
</gene>
<proteinExistence type="predicted"/>
<accession>A0A3S5EI63</accession>
<dbReference type="InterPro" id="IPR007969">
    <property type="entry name" value="DUF732"/>
</dbReference>